<sequence length="148" mass="16733">MSDITVIWDVDNSRGDWEFVAPALVTGNDLSSAVLISIFTDRMANRDDLIPDGTDDPRGWWGDIGEDKPIGSRLWLLDRSKQTQEVLNNARDYIFEALQWLVDDGVVASIDVQTQWVRDTFLGAQITLYQPSGPNITLSYAWAWKQLS</sequence>
<reference evidence="1" key="1">
    <citation type="submission" date="2021-06" db="EMBL/GenBank/DDBJ databases">
        <title>A collection of bacterial strains from the Burkholderia cepacia Research Laboratory and Repository.</title>
        <authorList>
            <person name="Lipuma J."/>
            <person name="Spilker T."/>
        </authorList>
    </citation>
    <scope>NUCLEOTIDE SEQUENCE</scope>
    <source>
        <strain evidence="1">AU37435</strain>
    </source>
</reference>
<protein>
    <submittedName>
        <fullName evidence="1">Phage GP46 family protein</fullName>
    </submittedName>
</protein>
<organism evidence="1 2">
    <name type="scientific">Burkholderia multivorans</name>
    <dbReference type="NCBI Taxonomy" id="87883"/>
    <lineage>
        <taxon>Bacteria</taxon>
        <taxon>Pseudomonadati</taxon>
        <taxon>Pseudomonadota</taxon>
        <taxon>Betaproteobacteria</taxon>
        <taxon>Burkholderiales</taxon>
        <taxon>Burkholderiaceae</taxon>
        <taxon>Burkholderia</taxon>
        <taxon>Burkholderia cepacia complex</taxon>
    </lineage>
</organism>
<gene>
    <name evidence="1" type="ORF">KTE52_24725</name>
</gene>
<dbReference type="InterPro" id="IPR010877">
    <property type="entry name" value="Phage_Mu_Gp46"/>
</dbReference>
<name>A0AAP2MR95_9BURK</name>
<dbReference type="Pfam" id="PF07409">
    <property type="entry name" value="GP46"/>
    <property type="match status" value="1"/>
</dbReference>
<evidence type="ECO:0000313" key="2">
    <source>
        <dbReference type="Proteomes" id="UP001196915"/>
    </source>
</evidence>
<dbReference type="EMBL" id="JAHPMX010000017">
    <property type="protein sequence ID" value="MBU9359549.1"/>
    <property type="molecule type" value="Genomic_DNA"/>
</dbReference>
<dbReference type="RefSeq" id="WP_105824028.1">
    <property type="nucleotide sequence ID" value="NZ_JAGXER010000004.1"/>
</dbReference>
<accession>A0AAP2MR95</accession>
<comment type="caution">
    <text evidence="1">The sequence shown here is derived from an EMBL/GenBank/DDBJ whole genome shotgun (WGS) entry which is preliminary data.</text>
</comment>
<dbReference type="Proteomes" id="UP001196915">
    <property type="component" value="Unassembled WGS sequence"/>
</dbReference>
<dbReference type="AlphaFoldDB" id="A0AAP2MR95"/>
<proteinExistence type="predicted"/>
<evidence type="ECO:0000313" key="1">
    <source>
        <dbReference type="EMBL" id="MBU9359549.1"/>
    </source>
</evidence>